<dbReference type="EMBL" id="PGCI01000228">
    <property type="protein sequence ID" value="PLW33100.1"/>
    <property type="molecule type" value="Genomic_DNA"/>
</dbReference>
<reference evidence="1 2" key="1">
    <citation type="submission" date="2017-11" db="EMBL/GenBank/DDBJ databases">
        <title>De novo assembly and phasing of dikaryotic genomes from two isolates of Puccinia coronata f. sp. avenae, the causal agent of oat crown rust.</title>
        <authorList>
            <person name="Miller M.E."/>
            <person name="Zhang Y."/>
            <person name="Omidvar V."/>
            <person name="Sperschneider J."/>
            <person name="Schwessinger B."/>
            <person name="Raley C."/>
            <person name="Palmer J.M."/>
            <person name="Garnica D."/>
            <person name="Upadhyaya N."/>
            <person name="Rathjen J."/>
            <person name="Taylor J.M."/>
            <person name="Park R.F."/>
            <person name="Dodds P.N."/>
            <person name="Hirsch C.D."/>
            <person name="Kianian S.F."/>
            <person name="Figueroa M."/>
        </authorList>
    </citation>
    <scope>NUCLEOTIDE SEQUENCE [LARGE SCALE GENOMIC DNA]</scope>
    <source>
        <strain evidence="1">12SD80</strain>
    </source>
</reference>
<evidence type="ECO:0000313" key="1">
    <source>
        <dbReference type="EMBL" id="PLW33100.1"/>
    </source>
</evidence>
<gene>
    <name evidence="1" type="ORF">PCASD_13810</name>
</gene>
<organism evidence="1 2">
    <name type="scientific">Puccinia coronata f. sp. avenae</name>
    <dbReference type="NCBI Taxonomy" id="200324"/>
    <lineage>
        <taxon>Eukaryota</taxon>
        <taxon>Fungi</taxon>
        <taxon>Dikarya</taxon>
        <taxon>Basidiomycota</taxon>
        <taxon>Pucciniomycotina</taxon>
        <taxon>Pucciniomycetes</taxon>
        <taxon>Pucciniales</taxon>
        <taxon>Pucciniaceae</taxon>
        <taxon>Puccinia</taxon>
    </lineage>
</organism>
<dbReference type="AlphaFoldDB" id="A0A2N5U5U9"/>
<accession>A0A2N5U5U9</accession>
<sequence>MLSQQAGVIPVGQQTIPSSWYISTWLGAVGRLSCQAATLPAGREALPTSWYCTGLSRDSPGKLVQYQLFGKAVIVQASRENVLTTCYHTRSLGSSPDKLVWYQLVGSCCSGKLKPNQAALAVGAAVNGRSGKLLNLDLAVALFQQLKLSGLSK</sequence>
<dbReference type="Proteomes" id="UP000235392">
    <property type="component" value="Unassembled WGS sequence"/>
</dbReference>
<evidence type="ECO:0000313" key="2">
    <source>
        <dbReference type="Proteomes" id="UP000235392"/>
    </source>
</evidence>
<proteinExistence type="predicted"/>
<name>A0A2N5U5U9_9BASI</name>
<comment type="caution">
    <text evidence="1">The sequence shown here is derived from an EMBL/GenBank/DDBJ whole genome shotgun (WGS) entry which is preliminary data.</text>
</comment>
<protein>
    <submittedName>
        <fullName evidence="1">Uncharacterized protein</fullName>
    </submittedName>
</protein>